<feature type="compositionally biased region" description="Basic and acidic residues" evidence="1">
    <location>
        <begin position="191"/>
        <end position="200"/>
    </location>
</feature>
<keyword evidence="3" id="KW-1185">Reference proteome</keyword>
<organism evidence="2 3">
    <name type="scientific">Absidia repens</name>
    <dbReference type="NCBI Taxonomy" id="90262"/>
    <lineage>
        <taxon>Eukaryota</taxon>
        <taxon>Fungi</taxon>
        <taxon>Fungi incertae sedis</taxon>
        <taxon>Mucoromycota</taxon>
        <taxon>Mucoromycotina</taxon>
        <taxon>Mucoromycetes</taxon>
        <taxon>Mucorales</taxon>
        <taxon>Cunninghamellaceae</taxon>
        <taxon>Absidia</taxon>
    </lineage>
</organism>
<sequence>MPPRFPPNSNITQRPLQSEIFALNRILSTDILEHSSRVLDHFATTSKLGMACTEPPPQLIEKLLEKCDDFDTVCDQLYYILEQSKTVLQLKYQQTNVTHANKKLEAERQQQQQQQQQEQQQQDVHKSGLETSLDDDLALGFNVNNNSEMMDVDDTTTTALDVEMIDQEGGTGEDTLNGKNDNKSNHTSTNHLDDRPHHVDDDDEWEELLQQQKDRLERMKKVVALGMDAGTVNAEGGKMSKDDLLF</sequence>
<evidence type="ECO:0000256" key="1">
    <source>
        <dbReference type="SAM" id="MobiDB-lite"/>
    </source>
</evidence>
<dbReference type="Proteomes" id="UP000193560">
    <property type="component" value="Unassembled WGS sequence"/>
</dbReference>
<accession>A0A1X2IAU4</accession>
<feature type="compositionally biased region" description="Low complexity" evidence="1">
    <location>
        <begin position="109"/>
        <end position="122"/>
    </location>
</feature>
<name>A0A1X2IAU4_9FUNG</name>
<evidence type="ECO:0000313" key="3">
    <source>
        <dbReference type="Proteomes" id="UP000193560"/>
    </source>
</evidence>
<dbReference type="AlphaFoldDB" id="A0A1X2IAU4"/>
<evidence type="ECO:0000313" key="2">
    <source>
        <dbReference type="EMBL" id="ORZ13053.1"/>
    </source>
</evidence>
<dbReference type="OrthoDB" id="2423920at2759"/>
<gene>
    <name evidence="2" type="ORF">BCR42DRAFT_419069</name>
</gene>
<feature type="region of interest" description="Disordered" evidence="1">
    <location>
        <begin position="102"/>
        <end position="127"/>
    </location>
</feature>
<reference evidence="2 3" key="1">
    <citation type="submission" date="2016-07" db="EMBL/GenBank/DDBJ databases">
        <title>Pervasive Adenine N6-methylation of Active Genes in Fungi.</title>
        <authorList>
            <consortium name="DOE Joint Genome Institute"/>
            <person name="Mondo S.J."/>
            <person name="Dannebaum R.O."/>
            <person name="Kuo R.C."/>
            <person name="Labutti K."/>
            <person name="Haridas S."/>
            <person name="Kuo A."/>
            <person name="Salamov A."/>
            <person name="Ahrendt S.R."/>
            <person name="Lipzen A."/>
            <person name="Sullivan W."/>
            <person name="Andreopoulos W.B."/>
            <person name="Clum A."/>
            <person name="Lindquist E."/>
            <person name="Daum C."/>
            <person name="Ramamoorthy G.K."/>
            <person name="Gryganskyi A."/>
            <person name="Culley D."/>
            <person name="Magnuson J.K."/>
            <person name="James T.Y."/>
            <person name="O'Malley M.A."/>
            <person name="Stajich J.E."/>
            <person name="Spatafora J.W."/>
            <person name="Visel A."/>
            <person name="Grigoriev I.V."/>
        </authorList>
    </citation>
    <scope>NUCLEOTIDE SEQUENCE [LARGE SCALE GENOMIC DNA]</scope>
    <source>
        <strain evidence="2 3">NRRL 1336</strain>
    </source>
</reference>
<comment type="caution">
    <text evidence="2">The sequence shown here is derived from an EMBL/GenBank/DDBJ whole genome shotgun (WGS) entry which is preliminary data.</text>
</comment>
<protein>
    <submittedName>
        <fullName evidence="2">Uncharacterized protein</fullName>
    </submittedName>
</protein>
<dbReference type="EMBL" id="MCGE01000017">
    <property type="protein sequence ID" value="ORZ13053.1"/>
    <property type="molecule type" value="Genomic_DNA"/>
</dbReference>
<feature type="region of interest" description="Disordered" evidence="1">
    <location>
        <begin position="167"/>
        <end position="201"/>
    </location>
</feature>
<proteinExistence type="predicted"/>